<feature type="region of interest" description="Disordered" evidence="1">
    <location>
        <begin position="286"/>
        <end position="312"/>
    </location>
</feature>
<name>A0A1N6YLD6_9PSED</name>
<dbReference type="RefSeq" id="WP_039559999.1">
    <property type="nucleotide sequence ID" value="NZ_FTMC01000015.1"/>
</dbReference>
<accession>A0A1N6YLD6</accession>
<gene>
    <name evidence="2" type="ORF">SAMN05421672_115116</name>
</gene>
<organism evidence="2 3">
    <name type="scientific">Pseudomonas flexibilis</name>
    <dbReference type="NCBI Taxonomy" id="706570"/>
    <lineage>
        <taxon>Bacteria</taxon>
        <taxon>Pseudomonadati</taxon>
        <taxon>Pseudomonadota</taxon>
        <taxon>Gammaproteobacteria</taxon>
        <taxon>Pseudomonadales</taxon>
        <taxon>Pseudomonadaceae</taxon>
        <taxon>Pseudomonas</taxon>
    </lineage>
</organism>
<protein>
    <submittedName>
        <fullName evidence="2">Phage capsid scaffolding protein (GPO) serine peptidase</fullName>
    </submittedName>
</protein>
<sequence length="312" mass="34158">MPRSLVSYWKRVATSGPTADGRVITPQELREIAETYKPSRYTAVIWSEHERWMGSHGTVFAVRLVEDDPELESGQVALEAQLKPNDRLLYLNDQGEKLFTSIEITPNFANSGKCYLTGLAVTDQPASLGTQELYFSRKSSQTAYFAASQELGALDDSRRNASETGLIDALTRLFKRFADGADDTKPADTPPTQTPTESNPQMDEATAKALAALSEQLLAVATGLQAIVVPATEEVDTSTTEEQVAAVEEAVAEILEEAEEEREFSRLKKANATLTARITELEKQFSTMKNTAQGRQVPRTTGAQAPAKKKVL</sequence>
<reference evidence="2 3" key="1">
    <citation type="submission" date="2017-01" db="EMBL/GenBank/DDBJ databases">
        <authorList>
            <person name="Mah S.A."/>
            <person name="Swanson W.J."/>
            <person name="Moy G.W."/>
            <person name="Vacquier V.D."/>
        </authorList>
    </citation>
    <scope>NUCLEOTIDE SEQUENCE [LARGE SCALE GENOMIC DNA]</scope>
    <source>
        <strain evidence="2 3">ATCC 29606</strain>
    </source>
</reference>
<dbReference type="EMBL" id="FTMC01000015">
    <property type="protein sequence ID" value="SIR15377.1"/>
    <property type="molecule type" value="Genomic_DNA"/>
</dbReference>
<evidence type="ECO:0000313" key="3">
    <source>
        <dbReference type="Proteomes" id="UP000186079"/>
    </source>
</evidence>
<evidence type="ECO:0000313" key="2">
    <source>
        <dbReference type="EMBL" id="SIR15377.1"/>
    </source>
</evidence>
<dbReference type="AlphaFoldDB" id="A0A1N6YLD6"/>
<feature type="region of interest" description="Disordered" evidence="1">
    <location>
        <begin position="179"/>
        <end position="203"/>
    </location>
</feature>
<feature type="compositionally biased region" description="Polar residues" evidence="1">
    <location>
        <begin position="286"/>
        <end position="303"/>
    </location>
</feature>
<evidence type="ECO:0000256" key="1">
    <source>
        <dbReference type="SAM" id="MobiDB-lite"/>
    </source>
</evidence>
<proteinExistence type="predicted"/>
<dbReference type="Pfam" id="PF05929">
    <property type="entry name" value="Phage_GPO"/>
    <property type="match status" value="1"/>
</dbReference>
<dbReference type="InterPro" id="IPR009228">
    <property type="entry name" value="Capsid_scaffold_GpO"/>
</dbReference>
<dbReference type="Proteomes" id="UP000186079">
    <property type="component" value="Unassembled WGS sequence"/>
</dbReference>